<dbReference type="EMBL" id="WKNE01000001">
    <property type="protein sequence ID" value="MRZ53267.1"/>
    <property type="molecule type" value="Genomic_DNA"/>
</dbReference>
<evidence type="ECO:0000256" key="4">
    <source>
        <dbReference type="ARBA" id="ARBA00022691"/>
    </source>
</evidence>
<dbReference type="PANTHER" id="PTHR13370:SF3">
    <property type="entry name" value="TRNA (GUANINE(10)-N2)-METHYLTRANSFERASE HOMOLOG"/>
    <property type="match status" value="1"/>
</dbReference>
<evidence type="ECO:0000256" key="3">
    <source>
        <dbReference type="ARBA" id="ARBA00022679"/>
    </source>
</evidence>
<keyword evidence="2 10" id="KW-0489">Methyltransferase</keyword>
<dbReference type="Proteomes" id="UP000432516">
    <property type="component" value="Unassembled WGS sequence"/>
</dbReference>
<dbReference type="GO" id="GO:0015667">
    <property type="term" value="F:site-specific DNA-methyltransferase (cytosine-N4-specific) activity"/>
    <property type="evidence" value="ECO:0007669"/>
    <property type="project" value="UniProtKB-EC"/>
</dbReference>
<dbReference type="GO" id="GO:0005737">
    <property type="term" value="C:cytoplasm"/>
    <property type="evidence" value="ECO:0007669"/>
    <property type="project" value="TreeGrafter"/>
</dbReference>
<dbReference type="PANTHER" id="PTHR13370">
    <property type="entry name" value="RNA METHYLASE-RELATED"/>
    <property type="match status" value="1"/>
</dbReference>
<evidence type="ECO:0000256" key="6">
    <source>
        <dbReference type="ARBA" id="ARBA00023125"/>
    </source>
</evidence>
<evidence type="ECO:0000256" key="2">
    <source>
        <dbReference type="ARBA" id="ARBA00022603"/>
    </source>
</evidence>
<dbReference type="Pfam" id="PF01555">
    <property type="entry name" value="N6_N4_Mtase"/>
    <property type="match status" value="1"/>
</dbReference>
<accession>A0A6I2NIA6</accession>
<comment type="catalytic activity">
    <reaction evidence="7">
        <text>a 2'-deoxycytidine in DNA + S-adenosyl-L-methionine = an N(4)-methyl-2'-deoxycytidine in DNA + S-adenosyl-L-homocysteine + H(+)</text>
        <dbReference type="Rhea" id="RHEA:16857"/>
        <dbReference type="Rhea" id="RHEA-COMP:11369"/>
        <dbReference type="Rhea" id="RHEA-COMP:13674"/>
        <dbReference type="ChEBI" id="CHEBI:15378"/>
        <dbReference type="ChEBI" id="CHEBI:57856"/>
        <dbReference type="ChEBI" id="CHEBI:59789"/>
        <dbReference type="ChEBI" id="CHEBI:85452"/>
        <dbReference type="ChEBI" id="CHEBI:137933"/>
        <dbReference type="EC" id="2.1.1.113"/>
    </reaction>
</comment>
<proteinExistence type="inferred from homology"/>
<reference evidence="10 11" key="1">
    <citation type="journal article" date="2019" name="Nat. Med.">
        <title>A library of human gut bacterial isolates paired with longitudinal multiomics data enables mechanistic microbiome research.</title>
        <authorList>
            <person name="Poyet M."/>
            <person name="Groussin M."/>
            <person name="Gibbons S.M."/>
            <person name="Avila-Pacheco J."/>
            <person name="Jiang X."/>
            <person name="Kearney S.M."/>
            <person name="Perrotta A.R."/>
            <person name="Berdy B."/>
            <person name="Zhao S."/>
            <person name="Lieberman T.D."/>
            <person name="Swanson P.K."/>
            <person name="Smith M."/>
            <person name="Roesemann S."/>
            <person name="Alexander J.E."/>
            <person name="Rich S.A."/>
            <person name="Livny J."/>
            <person name="Vlamakis H."/>
            <person name="Clish C."/>
            <person name="Bullock K."/>
            <person name="Deik A."/>
            <person name="Scott J."/>
            <person name="Pierce K.A."/>
            <person name="Xavier R.J."/>
            <person name="Alm E.J."/>
        </authorList>
    </citation>
    <scope>NUCLEOTIDE SEQUENCE [LARGE SCALE GENOMIC DNA]</scope>
    <source>
        <strain evidence="10 11">BIOML-A2</strain>
    </source>
</reference>
<comment type="caution">
    <text evidence="10">The sequence shown here is derived from an EMBL/GenBank/DDBJ whole genome shotgun (WGS) entry which is preliminary data.</text>
</comment>
<keyword evidence="3 10" id="KW-0808">Transferase</keyword>
<dbReference type="GO" id="GO:0009307">
    <property type="term" value="P:DNA restriction-modification system"/>
    <property type="evidence" value="ECO:0007669"/>
    <property type="project" value="UniProtKB-KW"/>
</dbReference>
<dbReference type="GO" id="GO:0032259">
    <property type="term" value="P:methylation"/>
    <property type="evidence" value="ECO:0007669"/>
    <property type="project" value="UniProtKB-KW"/>
</dbReference>
<dbReference type="PROSITE" id="PS00093">
    <property type="entry name" value="N4_MTASE"/>
    <property type="match status" value="1"/>
</dbReference>
<dbReference type="GO" id="GO:0003677">
    <property type="term" value="F:DNA binding"/>
    <property type="evidence" value="ECO:0007669"/>
    <property type="project" value="UniProtKB-KW"/>
</dbReference>
<organism evidence="10 11">
    <name type="scientific">Parabacteroides distasonis</name>
    <dbReference type="NCBI Taxonomy" id="823"/>
    <lineage>
        <taxon>Bacteria</taxon>
        <taxon>Pseudomonadati</taxon>
        <taxon>Bacteroidota</taxon>
        <taxon>Bacteroidia</taxon>
        <taxon>Bacteroidales</taxon>
        <taxon>Tannerellaceae</taxon>
        <taxon>Parabacteroides</taxon>
    </lineage>
</organism>
<name>A0A6I2NIA6_PARDI</name>
<protein>
    <recommendedName>
        <fullName evidence="8">Methyltransferase</fullName>
        <ecNumber evidence="8">2.1.1.-</ecNumber>
    </recommendedName>
</protein>
<dbReference type="EC" id="2.1.1.-" evidence="8"/>
<dbReference type="RefSeq" id="WP_151896458.1">
    <property type="nucleotide sequence ID" value="NZ_JADNMM010000002.1"/>
</dbReference>
<evidence type="ECO:0000313" key="10">
    <source>
        <dbReference type="EMBL" id="MRZ53267.1"/>
    </source>
</evidence>
<dbReference type="InterPro" id="IPR002941">
    <property type="entry name" value="DNA_methylase_N4/N6"/>
</dbReference>
<dbReference type="InterPro" id="IPR017985">
    <property type="entry name" value="MeTrfase_CN4_CS"/>
</dbReference>
<evidence type="ECO:0000256" key="1">
    <source>
        <dbReference type="ARBA" id="ARBA00010203"/>
    </source>
</evidence>
<evidence type="ECO:0000256" key="7">
    <source>
        <dbReference type="ARBA" id="ARBA00049120"/>
    </source>
</evidence>
<dbReference type="InterPro" id="IPR029063">
    <property type="entry name" value="SAM-dependent_MTases_sf"/>
</dbReference>
<dbReference type="GO" id="GO:0008170">
    <property type="term" value="F:N-methyltransferase activity"/>
    <property type="evidence" value="ECO:0007669"/>
    <property type="project" value="InterPro"/>
</dbReference>
<keyword evidence="4" id="KW-0949">S-adenosyl-L-methionine</keyword>
<dbReference type="AlphaFoldDB" id="A0A6I2NIA6"/>
<dbReference type="Gene3D" id="3.40.50.150">
    <property type="entry name" value="Vaccinia Virus protein VP39"/>
    <property type="match status" value="1"/>
</dbReference>
<feature type="domain" description="DNA methylase N-4/N-6" evidence="9">
    <location>
        <begin position="23"/>
        <end position="328"/>
    </location>
</feature>
<dbReference type="PRINTS" id="PR00508">
    <property type="entry name" value="S21N4MTFRASE"/>
</dbReference>
<dbReference type="SUPFAM" id="SSF53335">
    <property type="entry name" value="S-adenosyl-L-methionine-dependent methyltransferases"/>
    <property type="match status" value="1"/>
</dbReference>
<evidence type="ECO:0000313" key="11">
    <source>
        <dbReference type="Proteomes" id="UP000432516"/>
    </source>
</evidence>
<keyword evidence="6" id="KW-0238">DNA-binding</keyword>
<evidence type="ECO:0000256" key="8">
    <source>
        <dbReference type="RuleBase" id="RU362026"/>
    </source>
</evidence>
<evidence type="ECO:0000256" key="5">
    <source>
        <dbReference type="ARBA" id="ARBA00022747"/>
    </source>
</evidence>
<comment type="similarity">
    <text evidence="1">Belongs to the N(4)/N(6)-methyltransferase family. N(4) subfamily.</text>
</comment>
<evidence type="ECO:0000259" key="9">
    <source>
        <dbReference type="Pfam" id="PF01555"/>
    </source>
</evidence>
<gene>
    <name evidence="10" type="ORF">GKD68_00665</name>
</gene>
<sequence>MDVNVIYNSECRLGLKCLPENSVNCCITSPPYYGLRDYGNDEQIGLEATPEEYIGKLVEVFREVRRVLTNDGTLWVNIGDSYAGSMKGAAQFPDNAMNYKQGTNRGALGKATLVKQCTNCKPKDLIGIPWMLAFALRADGWYLRQDIIWSKPNPMPESVRDRCTKSHEYIFLLSKSRLYYFDADAIKVPARESTMRRIRQDVDNQVGSSRTLKANGNMKAVIGGRKRNFSDMTEDDPMYRASTNREYEYTDKANKRSVWVVSTSAFHGAHFAVFPPALIVDCIKAGCPEDGVVLDPFMGSGTTAIVSRKLNRNYIGFEINKDYVRLAENRMKKELGIFQ</sequence>
<dbReference type="InterPro" id="IPR001091">
    <property type="entry name" value="RM_Methyltransferase"/>
</dbReference>
<keyword evidence="5" id="KW-0680">Restriction system</keyword>